<dbReference type="InterPro" id="IPR020084">
    <property type="entry name" value="NUDIX_hydrolase_CS"/>
</dbReference>
<evidence type="ECO:0000256" key="1">
    <source>
        <dbReference type="ARBA" id="ARBA00022801"/>
    </source>
</evidence>
<evidence type="ECO:0000313" key="4">
    <source>
        <dbReference type="Proteomes" id="UP000807850"/>
    </source>
</evidence>
<dbReference type="PROSITE" id="PS00893">
    <property type="entry name" value="NUDIX_BOX"/>
    <property type="match status" value="1"/>
</dbReference>
<dbReference type="Proteomes" id="UP000807850">
    <property type="component" value="Unassembled WGS sequence"/>
</dbReference>
<proteinExistence type="predicted"/>
<sequence>MPALRSDHVEVYVFRRRGRRVEFLVLRRARGRLAGVWQPVTGTRERREAAFAAARREVREESGLAPKRWWRLEDVLVFFDPESDALQCVPRFAAEIAASDRVRLSREHDAHAFLAAAAAGRRFLWRSQRRALVAVREQILAGGATARALAIATRRT</sequence>
<dbReference type="PROSITE" id="PS51462">
    <property type="entry name" value="NUDIX"/>
    <property type="match status" value="1"/>
</dbReference>
<protein>
    <submittedName>
        <fullName evidence="3">NUDIX domain-containing protein</fullName>
    </submittedName>
</protein>
<accession>A0A9D6QML5</accession>
<dbReference type="Pfam" id="PF00293">
    <property type="entry name" value="NUDIX"/>
    <property type="match status" value="1"/>
</dbReference>
<name>A0A9D6QML5_UNCEI</name>
<organism evidence="3 4">
    <name type="scientific">Eiseniibacteriota bacterium</name>
    <dbReference type="NCBI Taxonomy" id="2212470"/>
    <lineage>
        <taxon>Bacteria</taxon>
        <taxon>Candidatus Eiseniibacteriota</taxon>
    </lineage>
</organism>
<dbReference type="GO" id="GO:0016787">
    <property type="term" value="F:hydrolase activity"/>
    <property type="evidence" value="ECO:0007669"/>
    <property type="project" value="UniProtKB-KW"/>
</dbReference>
<comment type="caution">
    <text evidence="3">The sequence shown here is derived from an EMBL/GenBank/DDBJ whole genome shotgun (WGS) entry which is preliminary data.</text>
</comment>
<evidence type="ECO:0000313" key="3">
    <source>
        <dbReference type="EMBL" id="MBI3539888.1"/>
    </source>
</evidence>
<keyword evidence="1" id="KW-0378">Hydrolase</keyword>
<dbReference type="SUPFAM" id="SSF55811">
    <property type="entry name" value="Nudix"/>
    <property type="match status" value="1"/>
</dbReference>
<evidence type="ECO:0000259" key="2">
    <source>
        <dbReference type="PROSITE" id="PS51462"/>
    </source>
</evidence>
<dbReference type="InterPro" id="IPR015797">
    <property type="entry name" value="NUDIX_hydrolase-like_dom_sf"/>
</dbReference>
<dbReference type="Gene3D" id="3.90.79.10">
    <property type="entry name" value="Nucleoside Triphosphate Pyrophosphohydrolase"/>
    <property type="match status" value="1"/>
</dbReference>
<dbReference type="AlphaFoldDB" id="A0A9D6QML5"/>
<dbReference type="EMBL" id="JACQAY010000205">
    <property type="protein sequence ID" value="MBI3539888.1"/>
    <property type="molecule type" value="Genomic_DNA"/>
</dbReference>
<gene>
    <name evidence="3" type="ORF">HY076_06415</name>
</gene>
<dbReference type="InterPro" id="IPR000086">
    <property type="entry name" value="NUDIX_hydrolase_dom"/>
</dbReference>
<feature type="domain" description="Nudix hydrolase" evidence="2">
    <location>
        <begin position="4"/>
        <end position="128"/>
    </location>
</feature>
<reference evidence="3" key="1">
    <citation type="submission" date="2020-07" db="EMBL/GenBank/DDBJ databases">
        <title>Huge and variable diversity of episymbiotic CPR bacteria and DPANN archaea in groundwater ecosystems.</title>
        <authorList>
            <person name="He C.Y."/>
            <person name="Keren R."/>
            <person name="Whittaker M."/>
            <person name="Farag I.F."/>
            <person name="Doudna J."/>
            <person name="Cate J.H.D."/>
            <person name="Banfield J.F."/>
        </authorList>
    </citation>
    <scope>NUCLEOTIDE SEQUENCE</scope>
    <source>
        <strain evidence="3">NC_groundwater_928_Pr1_S-0.2um_72_17</strain>
    </source>
</reference>